<organism evidence="4 5">
    <name type="scientific">Metabacillus litoralis</name>
    <dbReference type="NCBI Taxonomy" id="152268"/>
    <lineage>
        <taxon>Bacteria</taxon>
        <taxon>Bacillati</taxon>
        <taxon>Bacillota</taxon>
        <taxon>Bacilli</taxon>
        <taxon>Bacillales</taxon>
        <taxon>Bacillaceae</taxon>
        <taxon>Metabacillus</taxon>
    </lineage>
</organism>
<dbReference type="Proteomes" id="UP000321363">
    <property type="component" value="Unassembled WGS sequence"/>
</dbReference>
<dbReference type="SMART" id="SM00382">
    <property type="entry name" value="AAA"/>
    <property type="match status" value="1"/>
</dbReference>
<keyword evidence="4" id="KW-0645">Protease</keyword>
<accession>A0A5C6W7F5</accession>
<dbReference type="GO" id="GO:0008233">
    <property type="term" value="F:peptidase activity"/>
    <property type="evidence" value="ECO:0007669"/>
    <property type="project" value="UniProtKB-KW"/>
</dbReference>
<name>A0A5C6W7F5_9BACI</name>
<dbReference type="InterPro" id="IPR027417">
    <property type="entry name" value="P-loop_NTPase"/>
</dbReference>
<reference evidence="4 5" key="1">
    <citation type="journal article" date="2005" name="Int. J. Syst. Evol. Microbiol.">
        <title>Bacillus litoralis sp. nov., isolated from a tidal flat of the Yellow Sea in Korea.</title>
        <authorList>
            <person name="Yoon J.H."/>
            <person name="Oh T.K."/>
        </authorList>
    </citation>
    <scope>NUCLEOTIDE SEQUENCE [LARGE SCALE GENOMIC DNA]</scope>
    <source>
        <strain evidence="4 5">SW-211</strain>
    </source>
</reference>
<protein>
    <submittedName>
        <fullName evidence="4">ATP-dependent Clp protease ATP-binding subunit</fullName>
    </submittedName>
</protein>
<dbReference type="InterPro" id="IPR003959">
    <property type="entry name" value="ATPase_AAA_core"/>
</dbReference>
<dbReference type="PRINTS" id="PR00300">
    <property type="entry name" value="CLPPROTEASEA"/>
</dbReference>
<comment type="caution">
    <text evidence="4">The sequence shown here is derived from an EMBL/GenBank/DDBJ whole genome shotgun (WGS) entry which is preliminary data.</text>
</comment>
<dbReference type="Gene3D" id="3.40.50.300">
    <property type="entry name" value="P-loop containing nucleotide triphosphate hydrolases"/>
    <property type="match status" value="1"/>
</dbReference>
<dbReference type="PROSITE" id="PS00675">
    <property type="entry name" value="SIGMA54_INTERACT_1"/>
    <property type="match status" value="1"/>
</dbReference>
<dbReference type="GO" id="GO:0016887">
    <property type="term" value="F:ATP hydrolysis activity"/>
    <property type="evidence" value="ECO:0007669"/>
    <property type="project" value="InterPro"/>
</dbReference>
<dbReference type="GO" id="GO:0006508">
    <property type="term" value="P:proteolysis"/>
    <property type="evidence" value="ECO:0007669"/>
    <property type="project" value="UniProtKB-KW"/>
</dbReference>
<evidence type="ECO:0000256" key="1">
    <source>
        <dbReference type="ARBA" id="ARBA00022741"/>
    </source>
</evidence>
<dbReference type="InterPro" id="IPR001270">
    <property type="entry name" value="ClpA/B"/>
</dbReference>
<dbReference type="PANTHER" id="PTHR11638">
    <property type="entry name" value="ATP-DEPENDENT CLP PROTEASE"/>
    <property type="match status" value="1"/>
</dbReference>
<evidence type="ECO:0000256" key="2">
    <source>
        <dbReference type="ARBA" id="ARBA00022840"/>
    </source>
</evidence>
<dbReference type="RefSeq" id="WP_146946373.1">
    <property type="nucleotide sequence ID" value="NZ_VOQF01000002.1"/>
</dbReference>
<gene>
    <name evidence="4" type="ORF">FS935_04545</name>
</gene>
<evidence type="ECO:0000313" key="5">
    <source>
        <dbReference type="Proteomes" id="UP000321363"/>
    </source>
</evidence>
<sequence length="391" mass="45096">MKNDTLLVYRKSQFQKYRHEREEQGVKIISFALIELEQNDLSNVIDNGEVDVDITGIVQMIPKGNLYFVEKLFYLIDEYENINYLVEEEYANEALETLGIFFNSLVSVTIEESKVKPKQISKDKKASTLKTFVNLNKNHFNNFYKQLDDRLIGHMKFKNNLFREIDSFRFFNKKIKDHPIMSVFLLGDSGVGKTEVARLLHNFLDSKTPLAKVNFANYKSESSLASLIGSPPGYINSGTESDLVKKLKKSNAGILLIDEFEKANIAVHNFFLQLLEEGKFDDAMGEVHNLNGYIIIFTSNLDTSKYSKMIPTELRSRFDLVTYFDPLTLEEKEKFAEKIIDEYLKKSKVSLNSKDKSSIMENVNLASENNLRNIKGKIRTSFYEIIKNENI</sequence>
<dbReference type="Pfam" id="PF07724">
    <property type="entry name" value="AAA_2"/>
    <property type="match status" value="1"/>
</dbReference>
<keyword evidence="4" id="KW-0378">Hydrolase</keyword>
<dbReference type="GO" id="GO:0005524">
    <property type="term" value="F:ATP binding"/>
    <property type="evidence" value="ECO:0007669"/>
    <property type="project" value="UniProtKB-KW"/>
</dbReference>
<evidence type="ECO:0000313" key="4">
    <source>
        <dbReference type="EMBL" id="TXC92330.1"/>
    </source>
</evidence>
<evidence type="ECO:0000259" key="3">
    <source>
        <dbReference type="SMART" id="SM00382"/>
    </source>
</evidence>
<dbReference type="GO" id="GO:0034605">
    <property type="term" value="P:cellular response to heat"/>
    <property type="evidence" value="ECO:0007669"/>
    <property type="project" value="TreeGrafter"/>
</dbReference>
<dbReference type="InterPro" id="IPR050130">
    <property type="entry name" value="ClpA_ClpB"/>
</dbReference>
<feature type="domain" description="AAA+ ATPase" evidence="3">
    <location>
        <begin position="179"/>
        <end position="328"/>
    </location>
</feature>
<dbReference type="EMBL" id="VOQF01000002">
    <property type="protein sequence ID" value="TXC92330.1"/>
    <property type="molecule type" value="Genomic_DNA"/>
</dbReference>
<dbReference type="InterPro" id="IPR003593">
    <property type="entry name" value="AAA+_ATPase"/>
</dbReference>
<dbReference type="OrthoDB" id="1861597at2"/>
<dbReference type="AlphaFoldDB" id="A0A5C6W7F5"/>
<dbReference type="PANTHER" id="PTHR11638:SF18">
    <property type="entry name" value="HEAT SHOCK PROTEIN 104"/>
    <property type="match status" value="1"/>
</dbReference>
<keyword evidence="1" id="KW-0547">Nucleotide-binding</keyword>
<dbReference type="SUPFAM" id="SSF52540">
    <property type="entry name" value="P-loop containing nucleoside triphosphate hydrolases"/>
    <property type="match status" value="1"/>
</dbReference>
<keyword evidence="2 4" id="KW-0067">ATP-binding</keyword>
<proteinExistence type="predicted"/>
<keyword evidence="5" id="KW-1185">Reference proteome</keyword>
<dbReference type="InterPro" id="IPR025662">
    <property type="entry name" value="Sigma_54_int_dom_ATP-bd_1"/>
</dbReference>
<dbReference type="GO" id="GO:0005737">
    <property type="term" value="C:cytoplasm"/>
    <property type="evidence" value="ECO:0007669"/>
    <property type="project" value="TreeGrafter"/>
</dbReference>